<dbReference type="SUPFAM" id="SSF53850">
    <property type="entry name" value="Periplasmic binding protein-like II"/>
    <property type="match status" value="1"/>
</dbReference>
<name>A0ABT7E0J3_9NEIS</name>
<organism evidence="1 2">
    <name type="scientific">Parachitinimonas caeni</name>
    <dbReference type="NCBI Taxonomy" id="3031301"/>
    <lineage>
        <taxon>Bacteria</taxon>
        <taxon>Pseudomonadati</taxon>
        <taxon>Pseudomonadota</taxon>
        <taxon>Betaproteobacteria</taxon>
        <taxon>Neisseriales</taxon>
        <taxon>Chitinibacteraceae</taxon>
        <taxon>Parachitinimonas</taxon>
    </lineage>
</organism>
<sequence length="298" mass="32822">MSALKSGFVGDNSVMEADCLGNRDRRHLRKALRALTAMCLLGLATQAQSTCSRPYTAVVSQLGYTAFQDDNGQLRGIVVDVFHELAQRSGCQITIEDMPAPRVSAMMGANQIAMLGLAAPLRNPSPNDIYIPLRAATIDLIIRSEYGAKTPNAAFTNPRVIFGTLRGASYGGWADNYLRSLPEKRREPTDSIRSIYRKLAIGRVGATFGFAEVYRLHVDEMRLGNQLRIVPIPEAPRAIGGILINSGIVDMADAKLLQRTLEMIRDDGSLRRITAQYLGDAKARDELWRKDRDGSNNQ</sequence>
<protein>
    <submittedName>
        <fullName evidence="1">Transporter substrate-binding domain-containing protein</fullName>
    </submittedName>
</protein>
<dbReference type="Gene3D" id="3.40.190.10">
    <property type="entry name" value="Periplasmic binding protein-like II"/>
    <property type="match status" value="2"/>
</dbReference>
<comment type="caution">
    <text evidence="1">The sequence shown here is derived from an EMBL/GenBank/DDBJ whole genome shotgun (WGS) entry which is preliminary data.</text>
</comment>
<evidence type="ECO:0000313" key="1">
    <source>
        <dbReference type="EMBL" id="MDK2125841.1"/>
    </source>
</evidence>
<dbReference type="RefSeq" id="WP_284102154.1">
    <property type="nucleotide sequence ID" value="NZ_JARRAF010000025.1"/>
</dbReference>
<dbReference type="EMBL" id="JARRAF010000025">
    <property type="protein sequence ID" value="MDK2125841.1"/>
    <property type="molecule type" value="Genomic_DNA"/>
</dbReference>
<gene>
    <name evidence="1" type="ORF">PZA18_17445</name>
</gene>
<accession>A0ABT7E0J3</accession>
<dbReference type="Proteomes" id="UP001172778">
    <property type="component" value="Unassembled WGS sequence"/>
</dbReference>
<proteinExistence type="predicted"/>
<evidence type="ECO:0000313" key="2">
    <source>
        <dbReference type="Proteomes" id="UP001172778"/>
    </source>
</evidence>
<reference evidence="1" key="1">
    <citation type="submission" date="2023-03" db="EMBL/GenBank/DDBJ databases">
        <title>Chitinimonas shenzhenensis gen. nov., sp. nov., a novel member of family Burkholderiaceae isolated from activated sludge collected in Shen Zhen, China.</title>
        <authorList>
            <person name="Wang X."/>
        </authorList>
    </citation>
    <scope>NUCLEOTIDE SEQUENCE</scope>
    <source>
        <strain evidence="1">DQS-5</strain>
    </source>
</reference>
<keyword evidence="2" id="KW-1185">Reference proteome</keyword>